<comment type="caution">
    <text evidence="1">The sequence shown here is derived from an EMBL/GenBank/DDBJ whole genome shotgun (WGS) entry which is preliminary data.</text>
</comment>
<dbReference type="AlphaFoldDB" id="A0A0G1IHX5"/>
<gene>
    <name evidence="1" type="ORF">UW53_C0032G0008</name>
</gene>
<sequence length="116" mass="13839">MYKILASRNGCDFIVEHEGKLKHLNLSPPHFSGQGIPAELEKNELRKLLRDNFQQHIPPDEVRDTMELEDILRLFPEVKIPEDYHKAITLFRDGKKKTELSEWDQLWNERELFQKK</sequence>
<proteinExistence type="predicted"/>
<evidence type="ECO:0000313" key="2">
    <source>
        <dbReference type="Proteomes" id="UP000034087"/>
    </source>
</evidence>
<dbReference type="Proteomes" id="UP000034087">
    <property type="component" value="Unassembled WGS sequence"/>
</dbReference>
<reference evidence="1 2" key="1">
    <citation type="journal article" date="2015" name="Nature">
        <title>rRNA introns, odd ribosomes, and small enigmatic genomes across a large radiation of phyla.</title>
        <authorList>
            <person name="Brown C.T."/>
            <person name="Hug L.A."/>
            <person name="Thomas B.C."/>
            <person name="Sharon I."/>
            <person name="Castelle C.J."/>
            <person name="Singh A."/>
            <person name="Wilkins M.J."/>
            <person name="Williams K.H."/>
            <person name="Banfield J.F."/>
        </authorList>
    </citation>
    <scope>NUCLEOTIDE SEQUENCE [LARGE SCALE GENOMIC DNA]</scope>
</reference>
<dbReference type="EMBL" id="LCIR01000032">
    <property type="protein sequence ID" value="KKT58755.1"/>
    <property type="molecule type" value="Genomic_DNA"/>
</dbReference>
<evidence type="ECO:0000313" key="1">
    <source>
        <dbReference type="EMBL" id="KKT58755.1"/>
    </source>
</evidence>
<name>A0A0G1IHX5_9BACT</name>
<organism evidence="1 2">
    <name type="scientific">Candidatus Giovannonibacteria bacterium GW2011_GWA1_44_25</name>
    <dbReference type="NCBI Taxonomy" id="1618645"/>
    <lineage>
        <taxon>Bacteria</taxon>
        <taxon>Candidatus Giovannoniibacteriota</taxon>
    </lineage>
</organism>
<protein>
    <submittedName>
        <fullName evidence="1">Uncharacterized protein</fullName>
    </submittedName>
</protein>
<accession>A0A0G1IHX5</accession>